<proteinExistence type="predicted"/>
<keyword evidence="2" id="KW-1185">Reference proteome</keyword>
<protein>
    <submittedName>
        <fullName evidence="1">Uncharacterized protein</fullName>
    </submittedName>
</protein>
<dbReference type="EMBL" id="CM024802">
    <property type="protein sequence ID" value="KAG8011503.1"/>
    <property type="molecule type" value="Genomic_DNA"/>
</dbReference>
<gene>
    <name evidence="1" type="ORF">GBF38_006331</name>
</gene>
<organism evidence="1 2">
    <name type="scientific">Nibea albiflora</name>
    <name type="common">Yellow drum</name>
    <name type="synonym">Corvina albiflora</name>
    <dbReference type="NCBI Taxonomy" id="240163"/>
    <lineage>
        <taxon>Eukaryota</taxon>
        <taxon>Metazoa</taxon>
        <taxon>Chordata</taxon>
        <taxon>Craniata</taxon>
        <taxon>Vertebrata</taxon>
        <taxon>Euteleostomi</taxon>
        <taxon>Actinopterygii</taxon>
        <taxon>Neopterygii</taxon>
        <taxon>Teleostei</taxon>
        <taxon>Neoteleostei</taxon>
        <taxon>Acanthomorphata</taxon>
        <taxon>Eupercaria</taxon>
        <taxon>Sciaenidae</taxon>
        <taxon>Nibea</taxon>
    </lineage>
</organism>
<name>A0ACB7FC72_NIBAL</name>
<comment type="caution">
    <text evidence="1">The sequence shown here is derived from an EMBL/GenBank/DDBJ whole genome shotgun (WGS) entry which is preliminary data.</text>
</comment>
<accession>A0ACB7FC72</accession>
<sequence>MTNQPLGECVDEQLKAHEISEPKELQTPRYSRRNTQTEIQAVGRSQEQPQPHLPQPDTAPFQIKPTADLPITEEEENVYQLHEQDKSNVKSHLYKDGSSDNLHSGEKECRINQSFLEPTASVCMSFREERVEHPETKNKTETAGKIADEDEVKGQFEFTAPQRKMAAGSSGSTTVDQWKQTPQQNNTDVWTPKHESSSVHHFNISPPLRDNRASPWARPNQEVIVSIKTVNDHMERVSSFNMETRSTGSNETKTHFHLCQCRKSGPGSSAASVWVEGRKQVTTTTAAFCLCAPNHTSQASTPLKLSAIPTHSTTRSTTSSGSSSKDGDNPPTRCHQFPKLPSPPPCCSLQDFHSKPDDNYATEIQQLREDQSPGSGLRSQEESNRDDETHDERVDQTDELKRGCRDERQAVRSQHSLHKAGSGDVQVLRQQVEALQLQFKQRESDWSVVRCQLDELMRENSELRKKLTVTPQCCPVVSRCTAQAHTVNQERQTEDNTRTRDRFCWFDRLQLQK</sequence>
<dbReference type="Proteomes" id="UP000805704">
    <property type="component" value="Chromosome 14"/>
</dbReference>
<evidence type="ECO:0000313" key="2">
    <source>
        <dbReference type="Proteomes" id="UP000805704"/>
    </source>
</evidence>
<reference evidence="1" key="1">
    <citation type="submission" date="2020-04" db="EMBL/GenBank/DDBJ databases">
        <title>A chromosome-scale assembly and high-density genetic map of the yellow drum (Nibea albiflora) genome.</title>
        <authorList>
            <person name="Xu D."/>
            <person name="Zhang W."/>
            <person name="Chen R."/>
            <person name="Tan P."/>
            <person name="Wang L."/>
            <person name="Song H."/>
            <person name="Tian L."/>
            <person name="Zhu Q."/>
            <person name="Wang B."/>
        </authorList>
    </citation>
    <scope>NUCLEOTIDE SEQUENCE</scope>
    <source>
        <strain evidence="1">ZJHYS-2018</strain>
    </source>
</reference>
<evidence type="ECO:0000313" key="1">
    <source>
        <dbReference type="EMBL" id="KAG8011503.1"/>
    </source>
</evidence>